<sequence>MSSDRLESFPIRFTGKNYCVWEFQFKLFVKGKELWGHIDGSNPTPRDAKALSKWEIKDARVMTWILSSVEPYLVLNLRLYKTVVAMWSYLHTVYNLDNFARCFQLEYEMTNFTQGSLLIEEYFSGFQTLWTDYFDIVYANVLVATLSTV</sequence>
<dbReference type="InterPro" id="IPR029472">
    <property type="entry name" value="Copia-like_N"/>
</dbReference>
<evidence type="ECO:0000313" key="3">
    <source>
        <dbReference type="Proteomes" id="UP000288805"/>
    </source>
</evidence>
<evidence type="ECO:0000313" key="2">
    <source>
        <dbReference type="EMBL" id="RVW98064.1"/>
    </source>
</evidence>
<evidence type="ECO:0000259" key="1">
    <source>
        <dbReference type="Pfam" id="PF14244"/>
    </source>
</evidence>
<feature type="domain" description="Retrotransposon Copia-like N-terminal" evidence="1">
    <location>
        <begin position="10"/>
        <end position="45"/>
    </location>
</feature>
<dbReference type="Proteomes" id="UP000288805">
    <property type="component" value="Unassembled WGS sequence"/>
</dbReference>
<proteinExistence type="predicted"/>
<dbReference type="PANTHER" id="PTHR37610:SF77">
    <property type="entry name" value="INTEGRASE CATALYTIC DOMAIN-CONTAINING PROTEIN"/>
    <property type="match status" value="1"/>
</dbReference>
<organism evidence="2 3">
    <name type="scientific">Vitis vinifera</name>
    <name type="common">Grape</name>
    <dbReference type="NCBI Taxonomy" id="29760"/>
    <lineage>
        <taxon>Eukaryota</taxon>
        <taxon>Viridiplantae</taxon>
        <taxon>Streptophyta</taxon>
        <taxon>Embryophyta</taxon>
        <taxon>Tracheophyta</taxon>
        <taxon>Spermatophyta</taxon>
        <taxon>Magnoliopsida</taxon>
        <taxon>eudicotyledons</taxon>
        <taxon>Gunneridae</taxon>
        <taxon>Pentapetalae</taxon>
        <taxon>rosids</taxon>
        <taxon>Vitales</taxon>
        <taxon>Vitaceae</taxon>
        <taxon>Viteae</taxon>
        <taxon>Vitis</taxon>
    </lineage>
</organism>
<gene>
    <name evidence="2" type="ORF">CK203_029107</name>
</gene>
<dbReference type="Pfam" id="PF14244">
    <property type="entry name" value="Retrotran_gag_3"/>
    <property type="match status" value="1"/>
</dbReference>
<reference evidence="2 3" key="1">
    <citation type="journal article" date="2018" name="PLoS Genet.">
        <title>Population sequencing reveals clonal diversity and ancestral inbreeding in the grapevine cultivar Chardonnay.</title>
        <authorList>
            <person name="Roach M.J."/>
            <person name="Johnson D.L."/>
            <person name="Bohlmann J."/>
            <person name="van Vuuren H.J."/>
            <person name="Jones S.J."/>
            <person name="Pretorius I.S."/>
            <person name="Schmidt S.A."/>
            <person name="Borneman A.R."/>
        </authorList>
    </citation>
    <scope>NUCLEOTIDE SEQUENCE [LARGE SCALE GENOMIC DNA]</scope>
    <source>
        <strain evidence="3">cv. Chardonnay</strain>
        <tissue evidence="2">Leaf</tissue>
    </source>
</reference>
<accession>A0A438IMX1</accession>
<name>A0A438IMX1_VITVI</name>
<dbReference type="AlphaFoldDB" id="A0A438IMX1"/>
<comment type="caution">
    <text evidence="2">The sequence shown here is derived from an EMBL/GenBank/DDBJ whole genome shotgun (WGS) entry which is preliminary data.</text>
</comment>
<dbReference type="PANTHER" id="PTHR37610">
    <property type="entry name" value="CCHC-TYPE DOMAIN-CONTAINING PROTEIN"/>
    <property type="match status" value="1"/>
</dbReference>
<dbReference type="EMBL" id="QGNW01000096">
    <property type="protein sequence ID" value="RVW98064.1"/>
    <property type="molecule type" value="Genomic_DNA"/>
</dbReference>
<protein>
    <recommendedName>
        <fullName evidence="1">Retrotransposon Copia-like N-terminal domain-containing protein</fullName>
    </recommendedName>
</protein>